<evidence type="ECO:0000256" key="11">
    <source>
        <dbReference type="SAM" id="MobiDB-lite"/>
    </source>
</evidence>
<evidence type="ECO:0000313" key="14">
    <source>
        <dbReference type="Proteomes" id="UP000694421"/>
    </source>
</evidence>
<feature type="domain" description="C2H2-type" evidence="12">
    <location>
        <begin position="171"/>
        <end position="198"/>
    </location>
</feature>
<keyword evidence="6" id="KW-0862">Zinc</keyword>
<comment type="subcellular location">
    <subcellularLocation>
        <location evidence="1">Nucleus</location>
    </subcellularLocation>
</comment>
<dbReference type="Proteomes" id="UP000694421">
    <property type="component" value="Unplaced"/>
</dbReference>
<dbReference type="PANTHER" id="PTHR16515">
    <property type="entry name" value="PR DOMAIN ZINC FINGER PROTEIN"/>
    <property type="match status" value="1"/>
</dbReference>
<keyword evidence="5 10" id="KW-0863">Zinc-finger</keyword>
<dbReference type="GeneTree" id="ENSGT00940000167129"/>
<dbReference type="FunFam" id="3.30.160.60:FF:001290">
    <property type="entry name" value="Zinc finger 45-like"/>
    <property type="match status" value="1"/>
</dbReference>
<feature type="compositionally biased region" description="Basic and acidic residues" evidence="11">
    <location>
        <begin position="34"/>
        <end position="43"/>
    </location>
</feature>
<evidence type="ECO:0000256" key="10">
    <source>
        <dbReference type="PROSITE-ProRule" id="PRU00042"/>
    </source>
</evidence>
<evidence type="ECO:0000256" key="8">
    <source>
        <dbReference type="ARBA" id="ARBA00023163"/>
    </source>
</evidence>
<evidence type="ECO:0000256" key="7">
    <source>
        <dbReference type="ARBA" id="ARBA00023125"/>
    </source>
</evidence>
<dbReference type="FunFam" id="3.30.160.60:FF:000446">
    <property type="entry name" value="Zinc finger protein"/>
    <property type="match status" value="1"/>
</dbReference>
<reference evidence="13" key="1">
    <citation type="submission" date="2025-08" db="UniProtKB">
        <authorList>
            <consortium name="Ensembl"/>
        </authorList>
    </citation>
    <scope>IDENTIFICATION</scope>
</reference>
<evidence type="ECO:0000259" key="12">
    <source>
        <dbReference type="PROSITE" id="PS50157"/>
    </source>
</evidence>
<feature type="domain" description="C2H2-type" evidence="12">
    <location>
        <begin position="299"/>
        <end position="326"/>
    </location>
</feature>
<dbReference type="GO" id="GO:0008270">
    <property type="term" value="F:zinc ion binding"/>
    <property type="evidence" value="ECO:0007669"/>
    <property type="project" value="UniProtKB-KW"/>
</dbReference>
<dbReference type="AlphaFoldDB" id="A0A8D0BXG8"/>
<feature type="domain" description="C2H2-type" evidence="12">
    <location>
        <begin position="327"/>
        <end position="350"/>
    </location>
</feature>
<keyword evidence="14" id="KW-1185">Reference proteome</keyword>
<evidence type="ECO:0000256" key="5">
    <source>
        <dbReference type="ARBA" id="ARBA00022771"/>
    </source>
</evidence>
<name>A0A8D0BXG8_SALMN</name>
<feature type="domain" description="C2H2-type" evidence="12">
    <location>
        <begin position="199"/>
        <end position="227"/>
    </location>
</feature>
<dbReference type="InterPro" id="IPR008598">
    <property type="entry name" value="Di19_Zn-bd"/>
</dbReference>
<dbReference type="Pfam" id="PF05605">
    <property type="entry name" value="zf-Di19"/>
    <property type="match status" value="1"/>
</dbReference>
<dbReference type="PROSITE" id="PS50157">
    <property type="entry name" value="ZINC_FINGER_C2H2_2"/>
    <property type="match status" value="5"/>
</dbReference>
<keyword evidence="3" id="KW-0479">Metal-binding</keyword>
<feature type="region of interest" description="Disordered" evidence="11">
    <location>
        <begin position="34"/>
        <end position="54"/>
    </location>
</feature>
<dbReference type="InterPro" id="IPR013087">
    <property type="entry name" value="Znf_C2H2_type"/>
</dbReference>
<dbReference type="OMA" id="STYWRQQ"/>
<dbReference type="Ensembl" id="ENSSMRT00000016912.1">
    <property type="protein sequence ID" value="ENSSMRP00000014518.1"/>
    <property type="gene ID" value="ENSSMRG00000011307.1"/>
</dbReference>
<dbReference type="SMART" id="SM00355">
    <property type="entry name" value="ZnF_C2H2"/>
    <property type="match status" value="5"/>
</dbReference>
<reference evidence="13" key="2">
    <citation type="submission" date="2025-09" db="UniProtKB">
        <authorList>
            <consortium name="Ensembl"/>
        </authorList>
    </citation>
    <scope>IDENTIFICATION</scope>
</reference>
<keyword evidence="8" id="KW-0804">Transcription</keyword>
<protein>
    <recommendedName>
        <fullName evidence="12">C2H2-type domain-containing protein</fullName>
    </recommendedName>
</protein>
<evidence type="ECO:0000256" key="4">
    <source>
        <dbReference type="ARBA" id="ARBA00022737"/>
    </source>
</evidence>
<keyword evidence="4" id="KW-0677">Repeat</keyword>
<evidence type="ECO:0000313" key="13">
    <source>
        <dbReference type="Ensembl" id="ENSSMRP00000014518.1"/>
    </source>
</evidence>
<comment type="similarity">
    <text evidence="2">Belongs to the krueppel C2H2-type zinc-finger protein family.</text>
</comment>
<dbReference type="InterPro" id="IPR036236">
    <property type="entry name" value="Znf_C2H2_sf"/>
</dbReference>
<keyword evidence="9" id="KW-0539">Nucleus</keyword>
<feature type="domain" description="C2H2-type" evidence="12">
    <location>
        <begin position="271"/>
        <end position="298"/>
    </location>
</feature>
<evidence type="ECO:0000256" key="1">
    <source>
        <dbReference type="ARBA" id="ARBA00004123"/>
    </source>
</evidence>
<sequence>MVMQIAWAPANEPCNFQGDCIACKASLRLEVEEDSLPRPRSKDNPGAFGSSLPLKLPGEMQKSSLSAHSKAYCRPRNSATPGVYVPADVKYNFHCSDKDLECQTSEHVNNLQGLREEEEEDFIILIESSNEKLPPLPHKALSYQQKKRGKSFTELSRMQKCQQLNVVKNPYQCPFCDKEFFRAANLRMHKLIHSAERPHKCPVCQKGFIRTADVWRHLRSFHKIERSSVVLERANLKNHWSVLPHSSSDRWKSRQLDSAMRNMAEENPKRYACPVCSKRFRKPSLLSRHKKIHRLEKPHKCKECGMAFAQWSWLKRHQQIHTGVRPFCCKECGSTFTRLGSLKRHQSTHT</sequence>
<evidence type="ECO:0000256" key="3">
    <source>
        <dbReference type="ARBA" id="ARBA00022723"/>
    </source>
</evidence>
<accession>A0A8D0BXG8</accession>
<dbReference type="InterPro" id="IPR050331">
    <property type="entry name" value="Zinc_finger"/>
</dbReference>
<keyword evidence="7" id="KW-0238">DNA-binding</keyword>
<dbReference type="Gene3D" id="3.30.160.60">
    <property type="entry name" value="Classic Zinc Finger"/>
    <property type="match status" value="5"/>
</dbReference>
<evidence type="ECO:0000256" key="2">
    <source>
        <dbReference type="ARBA" id="ARBA00006991"/>
    </source>
</evidence>
<organism evidence="13 14">
    <name type="scientific">Salvator merianae</name>
    <name type="common">Argentine black and white tegu</name>
    <name type="synonym">Tupinambis merianae</name>
    <dbReference type="NCBI Taxonomy" id="96440"/>
    <lineage>
        <taxon>Eukaryota</taxon>
        <taxon>Metazoa</taxon>
        <taxon>Chordata</taxon>
        <taxon>Craniata</taxon>
        <taxon>Vertebrata</taxon>
        <taxon>Euteleostomi</taxon>
        <taxon>Lepidosauria</taxon>
        <taxon>Squamata</taxon>
        <taxon>Bifurcata</taxon>
        <taxon>Unidentata</taxon>
        <taxon>Episquamata</taxon>
        <taxon>Laterata</taxon>
        <taxon>Teiioidea</taxon>
        <taxon>Teiidae</taxon>
        <taxon>Salvator</taxon>
    </lineage>
</organism>
<proteinExistence type="inferred from homology"/>
<dbReference type="GO" id="GO:0003677">
    <property type="term" value="F:DNA binding"/>
    <property type="evidence" value="ECO:0007669"/>
    <property type="project" value="UniProtKB-KW"/>
</dbReference>
<dbReference type="Pfam" id="PF00096">
    <property type="entry name" value="zf-C2H2"/>
    <property type="match status" value="3"/>
</dbReference>
<evidence type="ECO:0000256" key="6">
    <source>
        <dbReference type="ARBA" id="ARBA00022833"/>
    </source>
</evidence>
<dbReference type="GO" id="GO:0005634">
    <property type="term" value="C:nucleus"/>
    <property type="evidence" value="ECO:0007669"/>
    <property type="project" value="UniProtKB-SubCell"/>
</dbReference>
<dbReference type="FunFam" id="3.30.160.60:FF:000340">
    <property type="entry name" value="zinc finger protein 473 isoform X1"/>
    <property type="match status" value="1"/>
</dbReference>
<dbReference type="PROSITE" id="PS00028">
    <property type="entry name" value="ZINC_FINGER_C2H2_1"/>
    <property type="match status" value="5"/>
</dbReference>
<evidence type="ECO:0000256" key="9">
    <source>
        <dbReference type="ARBA" id="ARBA00023242"/>
    </source>
</evidence>
<dbReference type="SUPFAM" id="SSF57667">
    <property type="entry name" value="beta-beta-alpha zinc fingers"/>
    <property type="match status" value="3"/>
</dbReference>
<dbReference type="FunFam" id="3.30.160.60:FF:000188">
    <property type="entry name" value="Zinc finger protein 787"/>
    <property type="match status" value="1"/>
</dbReference>
<dbReference type="GO" id="GO:0010468">
    <property type="term" value="P:regulation of gene expression"/>
    <property type="evidence" value="ECO:0007669"/>
    <property type="project" value="TreeGrafter"/>
</dbReference>
<dbReference type="PANTHER" id="PTHR16515:SF57">
    <property type="entry name" value="ZINC FINGER PROTEIN 154-LIKE"/>
    <property type="match status" value="1"/>
</dbReference>